<keyword evidence="3" id="KW-1185">Reference proteome</keyword>
<evidence type="ECO:0000313" key="3">
    <source>
        <dbReference type="Proteomes" id="UP001195483"/>
    </source>
</evidence>
<sequence length="62" mass="7434">RRRGKIEKPKEGRPKKRNKMNQTVLLYNDETIDSEPWIPSEDEQLELLQNETIEPWVPSDEE</sequence>
<feature type="compositionally biased region" description="Basic and acidic residues" evidence="1">
    <location>
        <begin position="1"/>
        <end position="12"/>
    </location>
</feature>
<accession>A0AAE0VS81</accession>
<gene>
    <name evidence="2" type="ORF">CHS0354_030394</name>
</gene>
<feature type="non-terminal residue" evidence="2">
    <location>
        <position position="1"/>
    </location>
</feature>
<name>A0AAE0VS81_9BIVA</name>
<reference evidence="2" key="1">
    <citation type="journal article" date="2021" name="Genome Biol. Evol.">
        <title>A High-Quality Reference Genome for a Parasitic Bivalve with Doubly Uniparental Inheritance (Bivalvia: Unionida).</title>
        <authorList>
            <person name="Smith C.H."/>
        </authorList>
    </citation>
    <scope>NUCLEOTIDE SEQUENCE</scope>
    <source>
        <strain evidence="2">CHS0354</strain>
    </source>
</reference>
<protein>
    <submittedName>
        <fullName evidence="2">Uncharacterized protein</fullName>
    </submittedName>
</protein>
<feature type="region of interest" description="Disordered" evidence="1">
    <location>
        <begin position="1"/>
        <end position="20"/>
    </location>
</feature>
<dbReference type="AlphaFoldDB" id="A0AAE0VS81"/>
<comment type="caution">
    <text evidence="2">The sequence shown here is derived from an EMBL/GenBank/DDBJ whole genome shotgun (WGS) entry which is preliminary data.</text>
</comment>
<feature type="non-terminal residue" evidence="2">
    <location>
        <position position="62"/>
    </location>
</feature>
<organism evidence="2 3">
    <name type="scientific">Potamilus streckersoni</name>
    <dbReference type="NCBI Taxonomy" id="2493646"/>
    <lineage>
        <taxon>Eukaryota</taxon>
        <taxon>Metazoa</taxon>
        <taxon>Spiralia</taxon>
        <taxon>Lophotrochozoa</taxon>
        <taxon>Mollusca</taxon>
        <taxon>Bivalvia</taxon>
        <taxon>Autobranchia</taxon>
        <taxon>Heteroconchia</taxon>
        <taxon>Palaeoheterodonta</taxon>
        <taxon>Unionida</taxon>
        <taxon>Unionoidea</taxon>
        <taxon>Unionidae</taxon>
        <taxon>Ambleminae</taxon>
        <taxon>Lampsilini</taxon>
        <taxon>Potamilus</taxon>
    </lineage>
</organism>
<evidence type="ECO:0000256" key="1">
    <source>
        <dbReference type="SAM" id="MobiDB-lite"/>
    </source>
</evidence>
<dbReference type="EMBL" id="JAEAOA010001810">
    <property type="protein sequence ID" value="KAK3587207.1"/>
    <property type="molecule type" value="Genomic_DNA"/>
</dbReference>
<reference evidence="2" key="3">
    <citation type="submission" date="2023-05" db="EMBL/GenBank/DDBJ databases">
        <authorList>
            <person name="Smith C.H."/>
        </authorList>
    </citation>
    <scope>NUCLEOTIDE SEQUENCE</scope>
    <source>
        <strain evidence="2">CHS0354</strain>
        <tissue evidence="2">Mantle</tissue>
    </source>
</reference>
<proteinExistence type="predicted"/>
<evidence type="ECO:0000313" key="2">
    <source>
        <dbReference type="EMBL" id="KAK3587207.1"/>
    </source>
</evidence>
<reference evidence="2" key="2">
    <citation type="journal article" date="2021" name="Genome Biol. Evol.">
        <title>Developing a high-quality reference genome for a parasitic bivalve with doubly uniparental inheritance (Bivalvia: Unionida).</title>
        <authorList>
            <person name="Smith C.H."/>
        </authorList>
    </citation>
    <scope>NUCLEOTIDE SEQUENCE</scope>
    <source>
        <strain evidence="2">CHS0354</strain>
        <tissue evidence="2">Mantle</tissue>
    </source>
</reference>
<dbReference type="Proteomes" id="UP001195483">
    <property type="component" value="Unassembled WGS sequence"/>
</dbReference>